<gene>
    <name evidence="1" type="ORF">E5K00_04940</name>
</gene>
<evidence type="ECO:0000313" key="1">
    <source>
        <dbReference type="EMBL" id="TGE24562.1"/>
    </source>
</evidence>
<dbReference type="AlphaFoldDB" id="A0A4Z0Q775"/>
<organism evidence="1 2">
    <name type="scientific">Hymenobacter aquaticus</name>
    <dbReference type="NCBI Taxonomy" id="1867101"/>
    <lineage>
        <taxon>Bacteria</taxon>
        <taxon>Pseudomonadati</taxon>
        <taxon>Bacteroidota</taxon>
        <taxon>Cytophagia</taxon>
        <taxon>Cytophagales</taxon>
        <taxon>Hymenobacteraceae</taxon>
        <taxon>Hymenobacter</taxon>
    </lineage>
</organism>
<name>A0A4Z0Q775_9BACT</name>
<dbReference type="RefSeq" id="WP_135462146.1">
    <property type="nucleotide sequence ID" value="NZ_SRLC01000001.1"/>
</dbReference>
<evidence type="ECO:0000313" key="2">
    <source>
        <dbReference type="Proteomes" id="UP000297549"/>
    </source>
</evidence>
<accession>A0A4Z0Q775</accession>
<protein>
    <submittedName>
        <fullName evidence="1">Uncharacterized protein</fullName>
    </submittedName>
</protein>
<reference evidence="1 2" key="1">
    <citation type="submission" date="2019-04" db="EMBL/GenBank/DDBJ databases">
        <authorList>
            <person name="Feng G."/>
            <person name="Zhang J."/>
            <person name="Zhu H."/>
        </authorList>
    </citation>
    <scope>NUCLEOTIDE SEQUENCE [LARGE SCALE GENOMIC DNA]</scope>
    <source>
        <strain evidence="1 2">JCM 31653</strain>
    </source>
</reference>
<keyword evidence="2" id="KW-1185">Reference proteome</keyword>
<comment type="caution">
    <text evidence="1">The sequence shown here is derived from an EMBL/GenBank/DDBJ whole genome shotgun (WGS) entry which is preliminary data.</text>
</comment>
<sequence length="167" mass="18479">MVDLKLFPSTQPGVKDMNDTSLAEALESCFPQMNDGAVLLWNGVSVPLSYKFDLGIIIHDIIFLVQQLRTCSMGSFTICWPSNSFRVDWQVAVAAGRVQVTALWESVYAPVDALNASPVVEADQVGFMAQWLALLRFANQALLDTGYTAGELDDYVLLVEELAHHRQ</sequence>
<dbReference type="Proteomes" id="UP000297549">
    <property type="component" value="Unassembled WGS sequence"/>
</dbReference>
<dbReference type="OrthoDB" id="1147965at2"/>
<proteinExistence type="predicted"/>
<dbReference type="EMBL" id="SRLC01000001">
    <property type="protein sequence ID" value="TGE24562.1"/>
    <property type="molecule type" value="Genomic_DNA"/>
</dbReference>